<keyword evidence="1" id="KW-0472">Membrane</keyword>
<dbReference type="Proteomes" id="UP000054837">
    <property type="component" value="Unassembled WGS sequence"/>
</dbReference>
<keyword evidence="1" id="KW-1133">Transmembrane helix</keyword>
<dbReference type="STRING" id="767452.AVL62_06355"/>
<dbReference type="RefSeq" id="WP_058889773.1">
    <property type="nucleotide sequence ID" value="NZ_LQBL01000002.1"/>
</dbReference>
<evidence type="ECO:0000313" key="3">
    <source>
        <dbReference type="Proteomes" id="UP000054837"/>
    </source>
</evidence>
<gene>
    <name evidence="2" type="ORF">AVL62_06355</name>
</gene>
<protein>
    <submittedName>
        <fullName evidence="2">Uncharacterized protein</fullName>
    </submittedName>
</protein>
<dbReference type="EMBL" id="LQBL01000002">
    <property type="protein sequence ID" value="KUG59298.1"/>
    <property type="molecule type" value="Genomic_DNA"/>
</dbReference>
<name>A0A0W8IGX3_9MICO</name>
<feature type="transmembrane region" description="Helical" evidence="1">
    <location>
        <begin position="48"/>
        <end position="73"/>
    </location>
</feature>
<feature type="transmembrane region" description="Helical" evidence="1">
    <location>
        <begin position="7"/>
        <end position="28"/>
    </location>
</feature>
<accession>A0A0W8IGX3</accession>
<dbReference type="OrthoDB" id="4871706at2"/>
<sequence length="80" mass="8462">MDRRRGALPLLLAGAGAVGVVAGLVSLLSRPVSFGWFAYQEIEAYQVFSWADVVGPIAICLGAALLAVGGYLLGRRSRDR</sequence>
<organism evidence="2 3">
    <name type="scientific">Serinicoccus chungangensis</name>
    <dbReference type="NCBI Taxonomy" id="767452"/>
    <lineage>
        <taxon>Bacteria</taxon>
        <taxon>Bacillati</taxon>
        <taxon>Actinomycetota</taxon>
        <taxon>Actinomycetes</taxon>
        <taxon>Micrococcales</taxon>
        <taxon>Ornithinimicrobiaceae</taxon>
        <taxon>Serinicoccus</taxon>
    </lineage>
</organism>
<dbReference type="AlphaFoldDB" id="A0A0W8IGX3"/>
<reference evidence="2 3" key="1">
    <citation type="submission" date="2015-12" db="EMBL/GenBank/DDBJ databases">
        <title>Serinicoccus chungangenesis strain CD08_5 genome sequencing and assembly.</title>
        <authorList>
            <person name="Chander A.M."/>
            <person name="Kaur G."/>
            <person name="Nair G.R."/>
            <person name="Dhawan D.K."/>
            <person name="Kochhar R.K."/>
            <person name="Mayilraj S."/>
            <person name="Bhadada S.K."/>
        </authorList>
    </citation>
    <scope>NUCLEOTIDE SEQUENCE [LARGE SCALE GENOMIC DNA]</scope>
    <source>
        <strain evidence="2 3">CD08_5</strain>
    </source>
</reference>
<comment type="caution">
    <text evidence="2">The sequence shown here is derived from an EMBL/GenBank/DDBJ whole genome shotgun (WGS) entry which is preliminary data.</text>
</comment>
<evidence type="ECO:0000313" key="2">
    <source>
        <dbReference type="EMBL" id="KUG59298.1"/>
    </source>
</evidence>
<keyword evidence="1" id="KW-0812">Transmembrane</keyword>
<proteinExistence type="predicted"/>
<evidence type="ECO:0000256" key="1">
    <source>
        <dbReference type="SAM" id="Phobius"/>
    </source>
</evidence>
<keyword evidence="3" id="KW-1185">Reference proteome</keyword>